<dbReference type="PATRIC" id="fig|40324.63.peg.5809"/>
<organism evidence="2 3">
    <name type="scientific">Stenotrophomonas maltophilia</name>
    <name type="common">Pseudomonas maltophilia</name>
    <name type="synonym">Xanthomonas maltophilia</name>
    <dbReference type="NCBI Taxonomy" id="40324"/>
    <lineage>
        <taxon>Bacteria</taxon>
        <taxon>Pseudomonadati</taxon>
        <taxon>Pseudomonadota</taxon>
        <taxon>Gammaproteobacteria</taxon>
        <taxon>Lysobacterales</taxon>
        <taxon>Lysobacteraceae</taxon>
        <taxon>Stenotrophomonas</taxon>
        <taxon>Stenotrophomonas maltophilia group</taxon>
    </lineage>
</organism>
<gene>
    <name evidence="2" type="ORF">VM57_15720</name>
</gene>
<reference evidence="2 3" key="1">
    <citation type="submission" date="2015-03" db="EMBL/GenBank/DDBJ databases">
        <title>Draft genome of Stenotrophomonas maltophila isolated from urine specimen.</title>
        <authorList>
            <person name="Murugan N."/>
            <person name="Malathi J."/>
            <person name="Umashankar V."/>
            <person name="Madhavan H."/>
        </authorList>
    </citation>
    <scope>NUCLEOTIDE SEQUENCE [LARGE SCALE GENOMIC DNA]</scope>
    <source>
        <strain evidence="2 3">JMNMN1</strain>
    </source>
</reference>
<feature type="region of interest" description="Disordered" evidence="1">
    <location>
        <begin position="109"/>
        <end position="133"/>
    </location>
</feature>
<accession>A0A0F5ZPN5</accession>
<evidence type="ECO:0000313" key="3">
    <source>
        <dbReference type="Proteomes" id="UP000243478"/>
    </source>
</evidence>
<name>A0A0F5ZPN5_STEMA</name>
<comment type="caution">
    <text evidence="2">The sequence shown here is derived from an EMBL/GenBank/DDBJ whole genome shotgun (WGS) entry which is preliminary data.</text>
</comment>
<evidence type="ECO:0000313" key="2">
    <source>
        <dbReference type="EMBL" id="KKD56950.1"/>
    </source>
</evidence>
<protein>
    <submittedName>
        <fullName evidence="2">Uncharacterized protein</fullName>
    </submittedName>
</protein>
<sequence>MQQLDQGIQAGKRAAETRHRGGLRRAGPLHIQPLAVGGVAAIHARQQGGQQVPGVIQQNFDPLGDVGRQQVGGIADQGVQLGEQRAGGHDEAPRRRQATCRCKVADGAGWRTGQLPDGWNSGGFPGIPTHRPP</sequence>
<feature type="region of interest" description="Disordered" evidence="1">
    <location>
        <begin position="1"/>
        <end position="20"/>
    </location>
</feature>
<dbReference type="AlphaFoldDB" id="A0A0F5ZPN5"/>
<evidence type="ECO:0000256" key="1">
    <source>
        <dbReference type="SAM" id="MobiDB-lite"/>
    </source>
</evidence>
<proteinExistence type="predicted"/>
<dbReference type="EMBL" id="JZRZ01000025">
    <property type="protein sequence ID" value="KKD56950.1"/>
    <property type="molecule type" value="Genomic_DNA"/>
</dbReference>
<dbReference type="Proteomes" id="UP000243478">
    <property type="component" value="Unassembled WGS sequence"/>
</dbReference>